<protein>
    <submittedName>
        <fullName evidence="4">Ribosomal protein L13</fullName>
    </submittedName>
</protein>
<dbReference type="GO" id="GO:0003735">
    <property type="term" value="F:structural constituent of ribosome"/>
    <property type="evidence" value="ECO:0007669"/>
    <property type="project" value="InterPro"/>
</dbReference>
<dbReference type="AlphaFoldDB" id="A0A024UWK3"/>
<dbReference type="PANTHER" id="PTHR11545">
    <property type="entry name" value="RIBOSOMAL PROTEIN L13"/>
    <property type="match status" value="1"/>
</dbReference>
<evidence type="ECO:0000256" key="3">
    <source>
        <dbReference type="ARBA" id="ARBA00023274"/>
    </source>
</evidence>
<sequence>MSGRISRMGRTAYHVVDAKGQVVGRLASQLAPILRGKHKPTYMPNVDCGDVVVVLNAEHIVLTGNKWKDKLYRWHTMYPGGLKTRTAQQIKDKDPGEILRKAVMGMLPKNKMRALQVNKLKIFPGDEHTFEAELGPNPKFL</sequence>
<gene>
    <name evidence="4" type="ORF">H310_00668</name>
</gene>
<dbReference type="STRING" id="157072.A0A024UWK3"/>
<reference evidence="4" key="1">
    <citation type="submission" date="2013-12" db="EMBL/GenBank/DDBJ databases">
        <title>The Genome Sequence of Aphanomyces invadans NJM9701.</title>
        <authorList>
            <consortium name="The Broad Institute Genomics Platform"/>
            <person name="Russ C."/>
            <person name="Tyler B."/>
            <person name="van West P."/>
            <person name="Dieguez-Uribeondo J."/>
            <person name="Young S.K."/>
            <person name="Zeng Q."/>
            <person name="Gargeya S."/>
            <person name="Fitzgerald M."/>
            <person name="Abouelleil A."/>
            <person name="Alvarado L."/>
            <person name="Chapman S.B."/>
            <person name="Gainer-Dewar J."/>
            <person name="Goldberg J."/>
            <person name="Griggs A."/>
            <person name="Gujja S."/>
            <person name="Hansen M."/>
            <person name="Howarth C."/>
            <person name="Imamovic A."/>
            <person name="Ireland A."/>
            <person name="Larimer J."/>
            <person name="McCowan C."/>
            <person name="Murphy C."/>
            <person name="Pearson M."/>
            <person name="Poon T.W."/>
            <person name="Priest M."/>
            <person name="Roberts A."/>
            <person name="Saif S."/>
            <person name="Shea T."/>
            <person name="Sykes S."/>
            <person name="Wortman J."/>
            <person name="Nusbaum C."/>
            <person name="Birren B."/>
        </authorList>
    </citation>
    <scope>NUCLEOTIDE SEQUENCE [LARGE SCALE GENOMIC DNA]</scope>
    <source>
        <strain evidence="4">NJM9701</strain>
    </source>
</reference>
<dbReference type="CDD" id="cd00392">
    <property type="entry name" value="Ribosomal_L13"/>
    <property type="match status" value="1"/>
</dbReference>
<dbReference type="InterPro" id="IPR005822">
    <property type="entry name" value="Ribosomal_uL13"/>
</dbReference>
<proteinExistence type="inferred from homology"/>
<dbReference type="GO" id="GO:0005762">
    <property type="term" value="C:mitochondrial large ribosomal subunit"/>
    <property type="evidence" value="ECO:0007669"/>
    <property type="project" value="TreeGrafter"/>
</dbReference>
<evidence type="ECO:0000256" key="2">
    <source>
        <dbReference type="ARBA" id="ARBA00022980"/>
    </source>
</evidence>
<dbReference type="PANTHER" id="PTHR11545:SF2">
    <property type="entry name" value="LARGE RIBOSOMAL SUBUNIT PROTEIN UL13M"/>
    <property type="match status" value="1"/>
</dbReference>
<dbReference type="EMBL" id="KI913952">
    <property type="protein sequence ID" value="ETW10345.1"/>
    <property type="molecule type" value="Genomic_DNA"/>
</dbReference>
<accession>A0A024UWK3</accession>
<dbReference type="eggNOG" id="KOG3203">
    <property type="taxonomic scope" value="Eukaryota"/>
</dbReference>
<dbReference type="SUPFAM" id="SSF52161">
    <property type="entry name" value="Ribosomal protein L13"/>
    <property type="match status" value="1"/>
</dbReference>
<dbReference type="InterPro" id="IPR036899">
    <property type="entry name" value="Ribosomal_uL13_sf"/>
</dbReference>
<dbReference type="OrthoDB" id="274622at2759"/>
<dbReference type="PIRSF" id="PIRSF002181">
    <property type="entry name" value="Ribosomal_L13"/>
    <property type="match status" value="1"/>
</dbReference>
<evidence type="ECO:0000313" key="4">
    <source>
        <dbReference type="EMBL" id="ETW10345.1"/>
    </source>
</evidence>
<keyword evidence="3" id="KW-0687">Ribonucleoprotein</keyword>
<dbReference type="GO" id="GO:0006412">
    <property type="term" value="P:translation"/>
    <property type="evidence" value="ECO:0007669"/>
    <property type="project" value="InterPro"/>
</dbReference>
<comment type="similarity">
    <text evidence="1">Belongs to the universal ribosomal protein uL13 family.</text>
</comment>
<name>A0A024UWK3_9STRA</name>
<organism evidence="4">
    <name type="scientific">Aphanomyces invadans</name>
    <dbReference type="NCBI Taxonomy" id="157072"/>
    <lineage>
        <taxon>Eukaryota</taxon>
        <taxon>Sar</taxon>
        <taxon>Stramenopiles</taxon>
        <taxon>Oomycota</taxon>
        <taxon>Saprolegniomycetes</taxon>
        <taxon>Saprolegniales</taxon>
        <taxon>Verrucalvaceae</taxon>
        <taxon>Aphanomyces</taxon>
    </lineage>
</organism>
<evidence type="ECO:0000256" key="1">
    <source>
        <dbReference type="ARBA" id="ARBA00006227"/>
    </source>
</evidence>
<dbReference type="GO" id="GO:0017148">
    <property type="term" value="P:negative regulation of translation"/>
    <property type="evidence" value="ECO:0007669"/>
    <property type="project" value="TreeGrafter"/>
</dbReference>
<dbReference type="HAMAP" id="MF_01366">
    <property type="entry name" value="Ribosomal_uL13"/>
    <property type="match status" value="1"/>
</dbReference>
<dbReference type="RefSeq" id="XP_008861756.1">
    <property type="nucleotide sequence ID" value="XM_008863534.1"/>
</dbReference>
<dbReference type="NCBIfam" id="TIGR01066">
    <property type="entry name" value="rplM_bact"/>
    <property type="match status" value="1"/>
</dbReference>
<dbReference type="GO" id="GO:0003729">
    <property type="term" value="F:mRNA binding"/>
    <property type="evidence" value="ECO:0007669"/>
    <property type="project" value="TreeGrafter"/>
</dbReference>
<dbReference type="GeneID" id="20077718"/>
<dbReference type="InterPro" id="IPR005823">
    <property type="entry name" value="Ribosomal_uL13_bac-type"/>
</dbReference>
<keyword evidence="2 4" id="KW-0689">Ribosomal protein</keyword>
<dbReference type="VEuPathDB" id="FungiDB:H310_00668"/>
<dbReference type="Pfam" id="PF00572">
    <property type="entry name" value="Ribosomal_L13"/>
    <property type="match status" value="1"/>
</dbReference>
<dbReference type="Gene3D" id="3.90.1180.10">
    <property type="entry name" value="Ribosomal protein L13"/>
    <property type="match status" value="1"/>
</dbReference>